<sequence>MQAAATENEDAGRNDDAGSNQRPPQVPDDRRQEVMAEGANNAEAVAVNGGANDGENNRENQNDDSDSSESEEEEEEENGANPAGPAAFQLPLGPYDLHRMQLTAHGRAAPVGSQH</sequence>
<feature type="compositionally biased region" description="Low complexity" evidence="1">
    <location>
        <begin position="35"/>
        <end position="54"/>
    </location>
</feature>
<keyword evidence="3" id="KW-1185">Reference proteome</keyword>
<feature type="region of interest" description="Disordered" evidence="1">
    <location>
        <begin position="1"/>
        <end position="115"/>
    </location>
</feature>
<reference evidence="2" key="1">
    <citation type="submission" date="2020-06" db="EMBL/GenBank/DDBJ databases">
        <authorList>
            <consortium name="Plant Systems Biology data submission"/>
        </authorList>
    </citation>
    <scope>NUCLEOTIDE SEQUENCE</scope>
    <source>
        <strain evidence="2">D6</strain>
    </source>
</reference>
<organism evidence="2 3">
    <name type="scientific">Seminavis robusta</name>
    <dbReference type="NCBI Taxonomy" id="568900"/>
    <lineage>
        <taxon>Eukaryota</taxon>
        <taxon>Sar</taxon>
        <taxon>Stramenopiles</taxon>
        <taxon>Ochrophyta</taxon>
        <taxon>Bacillariophyta</taxon>
        <taxon>Bacillariophyceae</taxon>
        <taxon>Bacillariophycidae</taxon>
        <taxon>Naviculales</taxon>
        <taxon>Naviculaceae</taxon>
        <taxon>Seminavis</taxon>
    </lineage>
</organism>
<evidence type="ECO:0000256" key="1">
    <source>
        <dbReference type="SAM" id="MobiDB-lite"/>
    </source>
</evidence>
<feature type="compositionally biased region" description="Acidic residues" evidence="1">
    <location>
        <begin position="62"/>
        <end position="78"/>
    </location>
</feature>
<name>A0A9N8E3X8_9STRA</name>
<evidence type="ECO:0000313" key="2">
    <source>
        <dbReference type="EMBL" id="CAB9514161.1"/>
    </source>
</evidence>
<dbReference type="AlphaFoldDB" id="A0A9N8E3X8"/>
<proteinExistence type="predicted"/>
<comment type="caution">
    <text evidence="2">The sequence shown here is derived from an EMBL/GenBank/DDBJ whole genome shotgun (WGS) entry which is preliminary data.</text>
</comment>
<accession>A0A9N8E3X8</accession>
<evidence type="ECO:0000313" key="3">
    <source>
        <dbReference type="Proteomes" id="UP001153069"/>
    </source>
</evidence>
<protein>
    <submittedName>
        <fullName evidence="2">Uncharacterized protein</fullName>
    </submittedName>
</protein>
<dbReference type="Proteomes" id="UP001153069">
    <property type="component" value="Unassembled WGS sequence"/>
</dbReference>
<gene>
    <name evidence="2" type="ORF">SEMRO_636_G179220.1</name>
</gene>
<dbReference type="EMBL" id="CAICTM010000635">
    <property type="protein sequence ID" value="CAB9514161.1"/>
    <property type="molecule type" value="Genomic_DNA"/>
</dbReference>